<dbReference type="AlphaFoldDB" id="A0A7R8ZLQ6"/>
<organism evidence="1">
    <name type="scientific">Cyprideis torosa</name>
    <dbReference type="NCBI Taxonomy" id="163714"/>
    <lineage>
        <taxon>Eukaryota</taxon>
        <taxon>Metazoa</taxon>
        <taxon>Ecdysozoa</taxon>
        <taxon>Arthropoda</taxon>
        <taxon>Crustacea</taxon>
        <taxon>Oligostraca</taxon>
        <taxon>Ostracoda</taxon>
        <taxon>Podocopa</taxon>
        <taxon>Podocopida</taxon>
        <taxon>Cytherocopina</taxon>
        <taxon>Cytheroidea</taxon>
        <taxon>Cytherideidae</taxon>
        <taxon>Cyprideis</taxon>
    </lineage>
</organism>
<accession>A0A7R8ZLQ6</accession>
<name>A0A7R8ZLQ6_9CRUS</name>
<proteinExistence type="predicted"/>
<dbReference type="EMBL" id="OB661961">
    <property type="protein sequence ID" value="CAD7229259.1"/>
    <property type="molecule type" value="Genomic_DNA"/>
</dbReference>
<evidence type="ECO:0000313" key="1">
    <source>
        <dbReference type="EMBL" id="CAD7229259.1"/>
    </source>
</evidence>
<gene>
    <name evidence="1" type="ORF">CTOB1V02_LOCUS7132</name>
</gene>
<protein>
    <submittedName>
        <fullName evidence="1">Uncharacterized protein</fullName>
    </submittedName>
</protein>
<reference evidence="1" key="1">
    <citation type="submission" date="2020-11" db="EMBL/GenBank/DDBJ databases">
        <authorList>
            <person name="Tran Van P."/>
        </authorList>
    </citation>
    <scope>NUCLEOTIDE SEQUENCE</scope>
</reference>
<sequence length="297" mass="32775">MLTATVSATSGGVRSVTVEVKVTRTASTHLEAILEAKVGSMDLGSQKENMEKTMDSDMVIMKKGDQMTVDRPSELFFIPDAETPTENRPGFEPDIGIPPVDIPQRPSTGIPPVDIPQRPSIGIPPVDTPQRPSIGIPPVDIPQRPSIGIPPVDIPQTPNIGIPPVDIPQRPIQWGKPGKPHVKEKFFALGHGFKCFLHNERTKAGEVRFPHHDGEQHLHDTHVQSDAQVERTVQIPTEHVERFLDALHSEFVQFLSVLEQMLAEETNSKLTIFKPPFSMPMDMASTATEDSVVRPQK</sequence>